<keyword evidence="6" id="KW-1185">Reference proteome</keyword>
<dbReference type="InterPro" id="IPR050204">
    <property type="entry name" value="AraC_XylS_family_regulators"/>
</dbReference>
<evidence type="ECO:0000256" key="1">
    <source>
        <dbReference type="ARBA" id="ARBA00023015"/>
    </source>
</evidence>
<dbReference type="EMBL" id="CP151767">
    <property type="protein sequence ID" value="WZU67569.1"/>
    <property type="molecule type" value="Genomic_DNA"/>
</dbReference>
<dbReference type="RefSeq" id="WP_342076880.1">
    <property type="nucleotide sequence ID" value="NZ_CP151767.2"/>
</dbReference>
<keyword evidence="1" id="KW-0805">Transcription regulation</keyword>
<dbReference type="SMART" id="SM00342">
    <property type="entry name" value="HTH_ARAC"/>
    <property type="match status" value="1"/>
</dbReference>
<organism evidence="5 6">
    <name type="scientific">Yoonia rhodophyticola</name>
    <dbReference type="NCBI Taxonomy" id="3137370"/>
    <lineage>
        <taxon>Bacteria</taxon>
        <taxon>Pseudomonadati</taxon>
        <taxon>Pseudomonadota</taxon>
        <taxon>Alphaproteobacteria</taxon>
        <taxon>Rhodobacterales</taxon>
        <taxon>Paracoccaceae</taxon>
        <taxon>Yoonia</taxon>
    </lineage>
</organism>
<evidence type="ECO:0000313" key="5">
    <source>
        <dbReference type="EMBL" id="WZU67569.1"/>
    </source>
</evidence>
<proteinExistence type="predicted"/>
<evidence type="ECO:0000313" key="6">
    <source>
        <dbReference type="Proteomes" id="UP001470809"/>
    </source>
</evidence>
<dbReference type="Proteomes" id="UP001470809">
    <property type="component" value="Chromosome"/>
</dbReference>
<keyword evidence="3" id="KW-0804">Transcription</keyword>
<feature type="domain" description="HTH araC/xylS-type" evidence="4">
    <location>
        <begin position="115"/>
        <end position="197"/>
    </location>
</feature>
<dbReference type="InterPro" id="IPR018060">
    <property type="entry name" value="HTH_AraC"/>
</dbReference>
<name>A0AAN0MA94_9RHOB</name>
<dbReference type="PANTHER" id="PTHR46796">
    <property type="entry name" value="HTH-TYPE TRANSCRIPTIONAL ACTIVATOR RHAS-RELATED"/>
    <property type="match status" value="1"/>
</dbReference>
<evidence type="ECO:0000256" key="3">
    <source>
        <dbReference type="ARBA" id="ARBA00023163"/>
    </source>
</evidence>
<dbReference type="PROSITE" id="PS01124">
    <property type="entry name" value="HTH_ARAC_FAMILY_2"/>
    <property type="match status" value="1"/>
</dbReference>
<gene>
    <name evidence="5" type="ORF">AABB31_22090</name>
</gene>
<dbReference type="GO" id="GO:0003700">
    <property type="term" value="F:DNA-binding transcription factor activity"/>
    <property type="evidence" value="ECO:0007669"/>
    <property type="project" value="InterPro"/>
</dbReference>
<dbReference type="InterPro" id="IPR009057">
    <property type="entry name" value="Homeodomain-like_sf"/>
</dbReference>
<dbReference type="AlphaFoldDB" id="A0AAN0MA94"/>
<dbReference type="Gene3D" id="1.10.10.60">
    <property type="entry name" value="Homeodomain-like"/>
    <property type="match status" value="1"/>
</dbReference>
<accession>A0AAN0MA94</accession>
<sequence>MDTDNPAYMRWYSDITEPAQFVIYPDGCRDIILTTDRNGSVSAELTSFDFKPRSITLHPGQRMTGFRLRPGLCVDQAGLAGIRDEKDATDLIHDADTRLAETSAALAALGTGGATVAQVARGSGVSPRTLQRRFRTLGLPMPEFWRLLARARRAAIDLASDHPLVDIAGIHGYADQAHMSRACKYWFSHTPGQIRRNRRILSDINQPALGTWTGEQISIR</sequence>
<dbReference type="GO" id="GO:0043565">
    <property type="term" value="F:sequence-specific DNA binding"/>
    <property type="evidence" value="ECO:0007669"/>
    <property type="project" value="InterPro"/>
</dbReference>
<dbReference type="Pfam" id="PF12833">
    <property type="entry name" value="HTH_18"/>
    <property type="match status" value="1"/>
</dbReference>
<protein>
    <submittedName>
        <fullName evidence="5">Helix-turn-helix domain-containing protein</fullName>
    </submittedName>
</protein>
<evidence type="ECO:0000259" key="4">
    <source>
        <dbReference type="PROSITE" id="PS01124"/>
    </source>
</evidence>
<keyword evidence="2" id="KW-0238">DNA-binding</keyword>
<dbReference type="SUPFAM" id="SSF46689">
    <property type="entry name" value="Homeodomain-like"/>
    <property type="match status" value="1"/>
</dbReference>
<dbReference type="KEGG" id="yrh:AABB31_22090"/>
<evidence type="ECO:0000256" key="2">
    <source>
        <dbReference type="ARBA" id="ARBA00023125"/>
    </source>
</evidence>
<reference evidence="5" key="1">
    <citation type="submission" date="2024-08" db="EMBL/GenBank/DDBJ databases">
        <title>Phylogenomic analyses of a clade within the roseobacter group suggest taxonomic reassignments of species of the genera Aestuariivita, Citreicella, Loktanella, Nautella, Pelagibaca, Ruegeria, Thalassobius, Thiobacimonas and Tropicibacter, and the proposal o.</title>
        <authorList>
            <person name="Jeon C.O."/>
        </authorList>
    </citation>
    <scope>NUCLEOTIDE SEQUENCE</scope>
    <source>
        <strain evidence="5">SS1-5</strain>
    </source>
</reference>